<reference evidence="10 11" key="1">
    <citation type="submission" date="2019-03" db="EMBL/GenBank/DDBJ databases">
        <authorList>
            <consortium name="Pathogen Informatics"/>
        </authorList>
    </citation>
    <scope>NUCLEOTIDE SEQUENCE [LARGE SCALE GENOMIC DNA]</scope>
    <source>
        <strain evidence="10 11">NCTC13038</strain>
    </source>
</reference>
<evidence type="ECO:0000256" key="4">
    <source>
        <dbReference type="ARBA" id="ARBA00022519"/>
    </source>
</evidence>
<feature type="transmembrane region" description="Helical" evidence="8">
    <location>
        <begin position="72"/>
        <end position="92"/>
    </location>
</feature>
<keyword evidence="7 8" id="KW-0472">Membrane</keyword>
<keyword evidence="5 8" id="KW-0812">Transmembrane</keyword>
<protein>
    <submittedName>
        <fullName evidence="10">Inner membrane ABC transporter permease protein ycjP</fullName>
    </submittedName>
</protein>
<dbReference type="PANTHER" id="PTHR43744">
    <property type="entry name" value="ABC TRANSPORTER PERMEASE PROTEIN MG189-RELATED-RELATED"/>
    <property type="match status" value="1"/>
</dbReference>
<dbReference type="CDD" id="cd06261">
    <property type="entry name" value="TM_PBP2"/>
    <property type="match status" value="1"/>
</dbReference>
<dbReference type="GO" id="GO:0055085">
    <property type="term" value="P:transmembrane transport"/>
    <property type="evidence" value="ECO:0007669"/>
    <property type="project" value="InterPro"/>
</dbReference>
<evidence type="ECO:0000256" key="1">
    <source>
        <dbReference type="ARBA" id="ARBA00004429"/>
    </source>
</evidence>
<gene>
    <name evidence="10" type="primary">ycjP_4</name>
    <name evidence="10" type="ORF">NCTC13038_04724</name>
</gene>
<dbReference type="Proteomes" id="UP000332594">
    <property type="component" value="Unassembled WGS sequence"/>
</dbReference>
<comment type="similarity">
    <text evidence="8">Belongs to the binding-protein-dependent transport system permease family.</text>
</comment>
<keyword evidence="4" id="KW-0997">Cell inner membrane</keyword>
<comment type="subcellular location">
    <subcellularLocation>
        <location evidence="1">Cell inner membrane</location>
        <topology evidence="1">Multi-pass membrane protein</topology>
    </subcellularLocation>
    <subcellularLocation>
        <location evidence="8">Cell membrane</location>
        <topology evidence="8">Multi-pass membrane protein</topology>
    </subcellularLocation>
</comment>
<dbReference type="Pfam" id="PF00528">
    <property type="entry name" value="BPD_transp_1"/>
    <property type="match status" value="1"/>
</dbReference>
<keyword evidence="3" id="KW-1003">Cell membrane</keyword>
<organism evidence="10 11">
    <name type="scientific">Raoultella terrigena</name>
    <name type="common">Klebsiella terrigena</name>
    <dbReference type="NCBI Taxonomy" id="577"/>
    <lineage>
        <taxon>Bacteria</taxon>
        <taxon>Pseudomonadati</taxon>
        <taxon>Pseudomonadota</taxon>
        <taxon>Gammaproteobacteria</taxon>
        <taxon>Enterobacterales</taxon>
        <taxon>Enterobacteriaceae</taxon>
        <taxon>Klebsiella/Raoultella group</taxon>
        <taxon>Raoultella</taxon>
    </lineage>
</organism>
<dbReference type="EMBL" id="CAADJG010000002">
    <property type="protein sequence ID" value="VFS83171.1"/>
    <property type="molecule type" value="Genomic_DNA"/>
</dbReference>
<evidence type="ECO:0000256" key="2">
    <source>
        <dbReference type="ARBA" id="ARBA00022448"/>
    </source>
</evidence>
<dbReference type="GO" id="GO:0005886">
    <property type="term" value="C:plasma membrane"/>
    <property type="evidence" value="ECO:0007669"/>
    <property type="project" value="UniProtKB-SubCell"/>
</dbReference>
<dbReference type="InterPro" id="IPR000515">
    <property type="entry name" value="MetI-like"/>
</dbReference>
<feature type="transmembrane region" description="Helical" evidence="8">
    <location>
        <begin position="12"/>
        <end position="29"/>
    </location>
</feature>
<accession>A0A485CF32</accession>
<feature type="transmembrane region" description="Helical" evidence="8">
    <location>
        <begin position="113"/>
        <end position="136"/>
    </location>
</feature>
<dbReference type="SUPFAM" id="SSF161098">
    <property type="entry name" value="MetI-like"/>
    <property type="match status" value="1"/>
</dbReference>
<evidence type="ECO:0000313" key="10">
    <source>
        <dbReference type="EMBL" id="VFS83171.1"/>
    </source>
</evidence>
<evidence type="ECO:0000256" key="7">
    <source>
        <dbReference type="ARBA" id="ARBA00023136"/>
    </source>
</evidence>
<dbReference type="PANTHER" id="PTHR43744:SF6">
    <property type="entry name" value="ABC TRANSPORTER PERMEASE PROTEIN YESQ-RELATED"/>
    <property type="match status" value="1"/>
</dbReference>
<sequence>MLNTFKYVIPKVILTIISSTIVAYGFARFEIPWKKFWFGTLITTMLLPSTVLLIPQYLMFREMGMLNSYLPLYLPLAFATQGFFVFMLIQFLRGVPRDMEEAAQIDGCNSFQVLWYVVVPILKPAIISVALFQFMWSMNDFIGPLIYVYSVDKYPIALALKMSIDVTEGAPWNEILAMGEHLHSAIHHRILPGTTLLRTGRHQQRN</sequence>
<evidence type="ECO:0000313" key="11">
    <source>
        <dbReference type="Proteomes" id="UP000332594"/>
    </source>
</evidence>
<dbReference type="PROSITE" id="PS50928">
    <property type="entry name" value="ABC_TM1"/>
    <property type="match status" value="1"/>
</dbReference>
<evidence type="ECO:0000256" key="3">
    <source>
        <dbReference type="ARBA" id="ARBA00022475"/>
    </source>
</evidence>
<dbReference type="AlphaFoldDB" id="A0A485CF32"/>
<evidence type="ECO:0000256" key="8">
    <source>
        <dbReference type="RuleBase" id="RU363032"/>
    </source>
</evidence>
<feature type="transmembrane region" description="Helical" evidence="8">
    <location>
        <begin position="36"/>
        <end position="60"/>
    </location>
</feature>
<evidence type="ECO:0000256" key="6">
    <source>
        <dbReference type="ARBA" id="ARBA00022989"/>
    </source>
</evidence>
<name>A0A485CF32_RAOTE</name>
<evidence type="ECO:0000256" key="5">
    <source>
        <dbReference type="ARBA" id="ARBA00022692"/>
    </source>
</evidence>
<dbReference type="Gene3D" id="1.10.3720.10">
    <property type="entry name" value="MetI-like"/>
    <property type="match status" value="1"/>
</dbReference>
<dbReference type="InterPro" id="IPR035906">
    <property type="entry name" value="MetI-like_sf"/>
</dbReference>
<proteinExistence type="inferred from homology"/>
<evidence type="ECO:0000259" key="9">
    <source>
        <dbReference type="PROSITE" id="PS50928"/>
    </source>
</evidence>
<keyword evidence="6 8" id="KW-1133">Transmembrane helix</keyword>
<feature type="domain" description="ABC transmembrane type-1" evidence="9">
    <location>
        <begin position="1"/>
        <end position="193"/>
    </location>
</feature>
<keyword evidence="2 8" id="KW-0813">Transport</keyword>